<evidence type="ECO:0000313" key="1">
    <source>
        <dbReference type="EMBL" id="KAK3059635.1"/>
    </source>
</evidence>
<dbReference type="Proteomes" id="UP001186974">
    <property type="component" value="Unassembled WGS sequence"/>
</dbReference>
<feature type="non-terminal residue" evidence="1">
    <location>
        <position position="1"/>
    </location>
</feature>
<dbReference type="EMBL" id="JAWDJW010009233">
    <property type="protein sequence ID" value="KAK3059635.1"/>
    <property type="molecule type" value="Genomic_DNA"/>
</dbReference>
<comment type="caution">
    <text evidence="1">The sequence shown here is derived from an EMBL/GenBank/DDBJ whole genome shotgun (WGS) entry which is preliminary data.</text>
</comment>
<accession>A0ACC3CZH7</accession>
<evidence type="ECO:0000313" key="2">
    <source>
        <dbReference type="Proteomes" id="UP001186974"/>
    </source>
</evidence>
<organism evidence="1 2">
    <name type="scientific">Coniosporium uncinatum</name>
    <dbReference type="NCBI Taxonomy" id="93489"/>
    <lineage>
        <taxon>Eukaryota</taxon>
        <taxon>Fungi</taxon>
        <taxon>Dikarya</taxon>
        <taxon>Ascomycota</taxon>
        <taxon>Pezizomycotina</taxon>
        <taxon>Dothideomycetes</taxon>
        <taxon>Dothideomycetes incertae sedis</taxon>
        <taxon>Coniosporium</taxon>
    </lineage>
</organism>
<sequence>IDSGFVVAAIVPMIVVMITGENHLRTAWRVCLGLGVIPPLSLLYLRTKLDEPEAYKRGTMKHAKTPWWLVIKFYWSPLIIASLIWFIYDVSAYSFGLYLSSILTNLLGGEDASTSAPLWKSFGWNTLLTFFYMPGCILGSFLSDIPWLGPKRTITGALILQGVVGFIMAGCYGPLSKIQNVGGFVVMYGIFLALGEVGPGDHVGLYASKTSATAVRQVSNAVNLQHLLTRRSSGQYYGIAAAWGKVGAFVGTQVFPIIQDNAPNAIRAGQDPFFAGSALAIFSGVVAWFCLPDITQETIEEEDLRFREYLAKNRYDVSKMGLQRSERTETFE</sequence>
<gene>
    <name evidence="1" type="ORF">LTS18_010382</name>
</gene>
<reference evidence="1" key="1">
    <citation type="submission" date="2024-09" db="EMBL/GenBank/DDBJ databases">
        <title>Black Yeasts Isolated from many extreme environments.</title>
        <authorList>
            <person name="Coleine C."/>
            <person name="Stajich J.E."/>
            <person name="Selbmann L."/>
        </authorList>
    </citation>
    <scope>NUCLEOTIDE SEQUENCE</scope>
    <source>
        <strain evidence="1">CCFEE 5737</strain>
    </source>
</reference>
<name>A0ACC3CZH7_9PEZI</name>
<keyword evidence="2" id="KW-1185">Reference proteome</keyword>
<proteinExistence type="predicted"/>
<protein>
    <submittedName>
        <fullName evidence="1">Uncharacterized protein</fullName>
    </submittedName>
</protein>